<reference evidence="2" key="1">
    <citation type="journal article" date="2014" name="Int. J. Syst. Evol. Microbiol.">
        <title>Complete genome sequence of Corynebacterium casei LMG S-19264T (=DSM 44701T), isolated from a smear-ripened cheese.</title>
        <authorList>
            <consortium name="US DOE Joint Genome Institute (JGI-PGF)"/>
            <person name="Walter F."/>
            <person name="Albersmeier A."/>
            <person name="Kalinowski J."/>
            <person name="Ruckert C."/>
        </authorList>
    </citation>
    <scope>NUCLEOTIDE SEQUENCE</scope>
    <source>
        <strain evidence="2">JCM 19596</strain>
    </source>
</reference>
<protein>
    <submittedName>
        <fullName evidence="2">Competence damage-inducible protein A</fullName>
    </submittedName>
</protein>
<dbReference type="InterPro" id="IPR001453">
    <property type="entry name" value="MoaB/Mog_dom"/>
</dbReference>
<sequence>MDIALLTVGDELLTGATENTNASWLARELTARGATVTRILAVPDEPDVIEAYVRDWREEFDAVIVTGGLGGTHDDVTTQAVAAALGRERTVDPDVRDRIAERMRRYREKRGRDAVDIDPDAWAVVPEGARVVENDEGLSPGYVVGGDPGSPPSGTVYVTPGVPAEMRAVFERVADDFEGDVVSETIWTDTPEGDLGSIPSDAEERFDVTVGSYAGTGDRPNRITVRGTDANDVADAVYWLRGHVEETDYSEE</sequence>
<keyword evidence="3" id="KW-1185">Reference proteome</keyword>
<dbReference type="SUPFAM" id="SSF53218">
    <property type="entry name" value="Molybdenum cofactor biosynthesis proteins"/>
    <property type="match status" value="1"/>
</dbReference>
<dbReference type="PANTHER" id="PTHR13939:SF0">
    <property type="entry name" value="NMN AMIDOHYDROLASE-LIKE PROTEIN YFAY"/>
    <property type="match status" value="1"/>
</dbReference>
<feature type="domain" description="MoaB/Mog" evidence="1">
    <location>
        <begin position="4"/>
        <end position="181"/>
    </location>
</feature>
<dbReference type="NCBIfam" id="TIGR00177">
    <property type="entry name" value="molyb_syn"/>
    <property type="match status" value="1"/>
</dbReference>
<dbReference type="EMBL" id="BMPG01000002">
    <property type="protein sequence ID" value="GGL61932.1"/>
    <property type="molecule type" value="Genomic_DNA"/>
</dbReference>
<dbReference type="Proteomes" id="UP000607197">
    <property type="component" value="Unassembled WGS sequence"/>
</dbReference>
<dbReference type="OrthoDB" id="372037at2157"/>
<reference evidence="2" key="2">
    <citation type="submission" date="2020-09" db="EMBL/GenBank/DDBJ databases">
        <authorList>
            <person name="Sun Q."/>
            <person name="Ohkuma M."/>
        </authorList>
    </citation>
    <scope>NUCLEOTIDE SEQUENCE</scope>
    <source>
        <strain evidence="2">JCM 19596</strain>
    </source>
</reference>
<dbReference type="PANTHER" id="PTHR13939">
    <property type="entry name" value="NICOTINAMIDE-NUCLEOTIDE AMIDOHYDROLASE PNCC"/>
    <property type="match status" value="1"/>
</dbReference>
<dbReference type="SMART" id="SM00852">
    <property type="entry name" value="MoCF_biosynth"/>
    <property type="match status" value="1"/>
</dbReference>
<comment type="caution">
    <text evidence="2">The sequence shown here is derived from an EMBL/GenBank/DDBJ whole genome shotgun (WGS) entry which is preliminary data.</text>
</comment>
<organism evidence="2 3">
    <name type="scientific">Halocalculus aciditolerans</name>
    <dbReference type="NCBI Taxonomy" id="1383812"/>
    <lineage>
        <taxon>Archaea</taxon>
        <taxon>Methanobacteriati</taxon>
        <taxon>Methanobacteriota</taxon>
        <taxon>Stenosarchaea group</taxon>
        <taxon>Halobacteria</taxon>
        <taxon>Halobacteriales</taxon>
        <taxon>Halobacteriaceae</taxon>
        <taxon>Halocalculus</taxon>
    </lineage>
</organism>
<dbReference type="InterPro" id="IPR050101">
    <property type="entry name" value="CinA"/>
</dbReference>
<evidence type="ECO:0000313" key="2">
    <source>
        <dbReference type="EMBL" id="GGL61932.1"/>
    </source>
</evidence>
<dbReference type="CDD" id="cd00885">
    <property type="entry name" value="cinA"/>
    <property type="match status" value="1"/>
</dbReference>
<dbReference type="Gene3D" id="3.40.980.10">
    <property type="entry name" value="MoaB/Mog-like domain"/>
    <property type="match status" value="1"/>
</dbReference>
<evidence type="ECO:0000313" key="3">
    <source>
        <dbReference type="Proteomes" id="UP000607197"/>
    </source>
</evidence>
<accession>A0A830F4J2</accession>
<dbReference type="AlphaFoldDB" id="A0A830F4J2"/>
<gene>
    <name evidence="2" type="ORF">GCM10009039_20190</name>
</gene>
<dbReference type="Pfam" id="PF00994">
    <property type="entry name" value="MoCF_biosynth"/>
    <property type="match status" value="1"/>
</dbReference>
<proteinExistence type="predicted"/>
<dbReference type="InterPro" id="IPR036425">
    <property type="entry name" value="MoaB/Mog-like_dom_sf"/>
</dbReference>
<evidence type="ECO:0000259" key="1">
    <source>
        <dbReference type="SMART" id="SM00852"/>
    </source>
</evidence>
<dbReference type="RefSeq" id="WP_188978532.1">
    <property type="nucleotide sequence ID" value="NZ_BMPG01000002.1"/>
</dbReference>
<name>A0A830F4J2_9EURY</name>